<gene>
    <name evidence="16" type="ORF">B0T11DRAFT_274597</name>
</gene>
<dbReference type="GO" id="GO:0003723">
    <property type="term" value="F:RNA binding"/>
    <property type="evidence" value="ECO:0007669"/>
    <property type="project" value="UniProtKB-KW"/>
</dbReference>
<keyword evidence="4 11" id="KW-0378">Hydrolase</keyword>
<dbReference type="PROSITE" id="PS00039">
    <property type="entry name" value="DEAD_ATP_HELICASE"/>
    <property type="match status" value="1"/>
</dbReference>
<dbReference type="OrthoDB" id="10261904at2759"/>
<feature type="region of interest" description="Disordered" evidence="12">
    <location>
        <begin position="44"/>
        <end position="104"/>
    </location>
</feature>
<dbReference type="InterPro" id="IPR014014">
    <property type="entry name" value="RNA_helicase_DEAD_Q_motif"/>
</dbReference>
<name>A0A8K0TK47_9PEZI</name>
<evidence type="ECO:0000256" key="12">
    <source>
        <dbReference type="SAM" id="MobiDB-lite"/>
    </source>
</evidence>
<feature type="region of interest" description="Disordered" evidence="12">
    <location>
        <begin position="501"/>
        <end position="532"/>
    </location>
</feature>
<protein>
    <submittedName>
        <fullName evidence="16">ATP-dependent rRNA helicase RRP3</fullName>
    </submittedName>
</protein>
<dbReference type="PROSITE" id="PS51195">
    <property type="entry name" value="Q_MOTIF"/>
    <property type="match status" value="1"/>
</dbReference>
<dbReference type="InterPro" id="IPR014001">
    <property type="entry name" value="Helicase_ATP-bd"/>
</dbReference>
<evidence type="ECO:0000256" key="6">
    <source>
        <dbReference type="ARBA" id="ARBA00022840"/>
    </source>
</evidence>
<evidence type="ECO:0000313" key="17">
    <source>
        <dbReference type="Proteomes" id="UP000813385"/>
    </source>
</evidence>
<reference evidence="16" key="1">
    <citation type="journal article" date="2021" name="Nat. Commun.">
        <title>Genetic determinants of endophytism in the Arabidopsis root mycobiome.</title>
        <authorList>
            <person name="Mesny F."/>
            <person name="Miyauchi S."/>
            <person name="Thiergart T."/>
            <person name="Pickel B."/>
            <person name="Atanasova L."/>
            <person name="Karlsson M."/>
            <person name="Huettel B."/>
            <person name="Barry K.W."/>
            <person name="Haridas S."/>
            <person name="Chen C."/>
            <person name="Bauer D."/>
            <person name="Andreopoulos W."/>
            <person name="Pangilinan J."/>
            <person name="LaButti K."/>
            <person name="Riley R."/>
            <person name="Lipzen A."/>
            <person name="Clum A."/>
            <person name="Drula E."/>
            <person name="Henrissat B."/>
            <person name="Kohler A."/>
            <person name="Grigoriev I.V."/>
            <person name="Martin F.M."/>
            <person name="Hacquard S."/>
        </authorList>
    </citation>
    <scope>NUCLEOTIDE SEQUENCE</scope>
    <source>
        <strain evidence="16">MPI-CAGE-AT-0016</strain>
    </source>
</reference>
<dbReference type="InterPro" id="IPR000629">
    <property type="entry name" value="RNA-helicase_DEAD-box_CS"/>
</dbReference>
<evidence type="ECO:0000256" key="4">
    <source>
        <dbReference type="ARBA" id="ARBA00022801"/>
    </source>
</evidence>
<keyword evidence="5 11" id="KW-0347">Helicase</keyword>
<keyword evidence="2" id="KW-0690">Ribosome biogenesis</keyword>
<dbReference type="GO" id="GO:0010467">
    <property type="term" value="P:gene expression"/>
    <property type="evidence" value="ECO:0007669"/>
    <property type="project" value="UniProtKB-ARBA"/>
</dbReference>
<dbReference type="PANTHER" id="PTHR47959">
    <property type="entry name" value="ATP-DEPENDENT RNA HELICASE RHLE-RELATED"/>
    <property type="match status" value="1"/>
</dbReference>
<keyword evidence="3 11" id="KW-0547">Nucleotide-binding</keyword>
<dbReference type="GO" id="GO:0003724">
    <property type="term" value="F:RNA helicase activity"/>
    <property type="evidence" value="ECO:0007669"/>
    <property type="project" value="InterPro"/>
</dbReference>
<dbReference type="GO" id="GO:0042254">
    <property type="term" value="P:ribosome biogenesis"/>
    <property type="evidence" value="ECO:0007669"/>
    <property type="project" value="UniProtKB-KW"/>
</dbReference>
<accession>A0A8K0TK47</accession>
<dbReference type="InterPro" id="IPR027417">
    <property type="entry name" value="P-loop_NTPase"/>
</dbReference>
<dbReference type="InterPro" id="IPR011545">
    <property type="entry name" value="DEAD/DEAH_box_helicase_dom"/>
</dbReference>
<dbReference type="GO" id="GO:0005634">
    <property type="term" value="C:nucleus"/>
    <property type="evidence" value="ECO:0007669"/>
    <property type="project" value="UniProtKB-SubCell"/>
</dbReference>
<feature type="domain" description="Helicase ATP-binding" evidence="13">
    <location>
        <begin position="139"/>
        <end position="310"/>
    </location>
</feature>
<dbReference type="EMBL" id="JAGPXD010000002">
    <property type="protein sequence ID" value="KAH7367053.1"/>
    <property type="molecule type" value="Genomic_DNA"/>
</dbReference>
<dbReference type="AlphaFoldDB" id="A0A8K0TK47"/>
<dbReference type="InterPro" id="IPR044765">
    <property type="entry name" value="DDX47/Rrp3_DEADc"/>
</dbReference>
<comment type="caution">
    <text evidence="16">The sequence shown here is derived from an EMBL/GenBank/DDBJ whole genome shotgun (WGS) entry which is preliminary data.</text>
</comment>
<evidence type="ECO:0000256" key="7">
    <source>
        <dbReference type="ARBA" id="ARBA00022884"/>
    </source>
</evidence>
<dbReference type="GO" id="GO:0005829">
    <property type="term" value="C:cytosol"/>
    <property type="evidence" value="ECO:0007669"/>
    <property type="project" value="TreeGrafter"/>
</dbReference>
<evidence type="ECO:0000256" key="8">
    <source>
        <dbReference type="ARBA" id="ARBA00023242"/>
    </source>
</evidence>
<evidence type="ECO:0000256" key="10">
    <source>
        <dbReference type="PROSITE-ProRule" id="PRU00552"/>
    </source>
</evidence>
<evidence type="ECO:0000256" key="5">
    <source>
        <dbReference type="ARBA" id="ARBA00022806"/>
    </source>
</evidence>
<dbReference type="InterPro" id="IPR001650">
    <property type="entry name" value="Helicase_C-like"/>
</dbReference>
<sequence>MRDPPISTTPLNFPSPASRHQIRLCAGPLDADERPVFETRQSLRPILHQKKNSRPRYKSLSTMTDAANKRRKLSDAAPAKEAISKPASAVLPPDAPTASEDVSTDATKTFRDLGIVDSLVEATEALGYKHPTPIQEQSIPVALQGRDIVGLAATGSGKTAAFALPILQSLLAKPSGLYAVVLAPTRELAAQIATAFEALGSIAAVRVALVVGGLDMTAQAIALAKKPHVVVATPGRLLDHLQKTKGFHLRTLRYLVMDEADRLLDMSFGPEIDKILKFIPRERNTFLFSATMSSKVESLQRASLRDPVRVSVQSHNHEVVSTLLQNYIFIPHPMKETYLTFLCNEFSGKSTIIFSRTVHDTQRIGILLRLLGFSAIPLHGQLSQTARLGALNKFRSGTRSILVATDVAARGLDIPNVDLVINYDLPGDSKTYIHRVGRTARAGKSGRAISLVTQYDLEVYLRIEAALGKKLEQYPTEKEEVIVFQPRVEEASRHARIEMKQIMESGKNKKGPGGKKMMGSKRRHDDMDAEEG</sequence>
<dbReference type="InterPro" id="IPR050079">
    <property type="entry name" value="DEAD_box_RNA_helicase"/>
</dbReference>
<keyword evidence="6 11" id="KW-0067">ATP-binding</keyword>
<dbReference type="CDD" id="cd17954">
    <property type="entry name" value="DEADc_DDX47"/>
    <property type="match status" value="1"/>
</dbReference>
<feature type="short sequence motif" description="Q motif" evidence="10">
    <location>
        <begin position="108"/>
        <end position="136"/>
    </location>
</feature>
<dbReference type="PROSITE" id="PS51194">
    <property type="entry name" value="HELICASE_CTER"/>
    <property type="match status" value="1"/>
</dbReference>
<dbReference type="SUPFAM" id="SSF52540">
    <property type="entry name" value="P-loop containing nucleoside triphosphate hydrolases"/>
    <property type="match status" value="1"/>
</dbReference>
<dbReference type="Pfam" id="PF00271">
    <property type="entry name" value="Helicase_C"/>
    <property type="match status" value="1"/>
</dbReference>
<keyword evidence="8" id="KW-0539">Nucleus</keyword>
<dbReference type="PROSITE" id="PS51192">
    <property type="entry name" value="HELICASE_ATP_BIND_1"/>
    <property type="match status" value="1"/>
</dbReference>
<keyword evidence="7" id="KW-0694">RNA-binding</keyword>
<evidence type="ECO:0000259" key="15">
    <source>
        <dbReference type="PROSITE" id="PS51195"/>
    </source>
</evidence>
<proteinExistence type="inferred from homology"/>
<dbReference type="Pfam" id="PF00270">
    <property type="entry name" value="DEAD"/>
    <property type="match status" value="1"/>
</dbReference>
<evidence type="ECO:0000259" key="13">
    <source>
        <dbReference type="PROSITE" id="PS51192"/>
    </source>
</evidence>
<evidence type="ECO:0000256" key="1">
    <source>
        <dbReference type="ARBA" id="ARBA00004123"/>
    </source>
</evidence>
<feature type="compositionally biased region" description="Basic residues" evidence="12">
    <location>
        <begin position="508"/>
        <end position="522"/>
    </location>
</feature>
<dbReference type="GO" id="GO:0005524">
    <property type="term" value="F:ATP binding"/>
    <property type="evidence" value="ECO:0007669"/>
    <property type="project" value="UniProtKB-KW"/>
</dbReference>
<dbReference type="SMART" id="SM00490">
    <property type="entry name" value="HELICc"/>
    <property type="match status" value="1"/>
</dbReference>
<evidence type="ECO:0000256" key="11">
    <source>
        <dbReference type="RuleBase" id="RU000492"/>
    </source>
</evidence>
<keyword evidence="17" id="KW-1185">Reference proteome</keyword>
<dbReference type="SMART" id="SM00487">
    <property type="entry name" value="DEXDc"/>
    <property type="match status" value="1"/>
</dbReference>
<evidence type="ECO:0000256" key="2">
    <source>
        <dbReference type="ARBA" id="ARBA00022517"/>
    </source>
</evidence>
<dbReference type="Gene3D" id="3.40.50.300">
    <property type="entry name" value="P-loop containing nucleotide triphosphate hydrolases"/>
    <property type="match status" value="2"/>
</dbReference>
<feature type="domain" description="Helicase C-terminal" evidence="14">
    <location>
        <begin position="334"/>
        <end position="482"/>
    </location>
</feature>
<dbReference type="Proteomes" id="UP000813385">
    <property type="component" value="Unassembled WGS sequence"/>
</dbReference>
<evidence type="ECO:0000256" key="9">
    <source>
        <dbReference type="ARBA" id="ARBA00024350"/>
    </source>
</evidence>
<dbReference type="CDD" id="cd18787">
    <property type="entry name" value="SF2_C_DEAD"/>
    <property type="match status" value="1"/>
</dbReference>
<evidence type="ECO:0000256" key="3">
    <source>
        <dbReference type="ARBA" id="ARBA00022741"/>
    </source>
</evidence>
<feature type="domain" description="DEAD-box RNA helicase Q" evidence="15">
    <location>
        <begin position="108"/>
        <end position="136"/>
    </location>
</feature>
<feature type="compositionally biased region" description="Basic residues" evidence="12">
    <location>
        <begin position="47"/>
        <end position="57"/>
    </location>
</feature>
<comment type="similarity">
    <text evidence="9">Belongs to the DEAD box helicase family. DDX47/RRP3 subfamily.</text>
</comment>
<evidence type="ECO:0000313" key="16">
    <source>
        <dbReference type="EMBL" id="KAH7367053.1"/>
    </source>
</evidence>
<comment type="subcellular location">
    <subcellularLocation>
        <location evidence="1">Nucleus</location>
    </subcellularLocation>
</comment>
<dbReference type="PANTHER" id="PTHR47959:SF20">
    <property type="entry name" value="RNA HELICASE"/>
    <property type="match status" value="1"/>
</dbReference>
<evidence type="ECO:0000259" key="14">
    <source>
        <dbReference type="PROSITE" id="PS51194"/>
    </source>
</evidence>
<dbReference type="GO" id="GO:0016787">
    <property type="term" value="F:hydrolase activity"/>
    <property type="evidence" value="ECO:0007669"/>
    <property type="project" value="UniProtKB-KW"/>
</dbReference>
<organism evidence="16 17">
    <name type="scientific">Plectosphaerella cucumerina</name>
    <dbReference type="NCBI Taxonomy" id="40658"/>
    <lineage>
        <taxon>Eukaryota</taxon>
        <taxon>Fungi</taxon>
        <taxon>Dikarya</taxon>
        <taxon>Ascomycota</taxon>
        <taxon>Pezizomycotina</taxon>
        <taxon>Sordariomycetes</taxon>
        <taxon>Hypocreomycetidae</taxon>
        <taxon>Glomerellales</taxon>
        <taxon>Plectosphaerellaceae</taxon>
        <taxon>Plectosphaerella</taxon>
    </lineage>
</organism>